<dbReference type="Proteomes" id="UP000016714">
    <property type="component" value="Chromosome 1"/>
</dbReference>
<keyword evidence="8 10" id="KW-1133">Transmembrane helix</keyword>
<dbReference type="RefSeq" id="WP_017820690.1">
    <property type="nucleotide sequence ID" value="NC_022349.1"/>
</dbReference>
<sequence>MKRLELSAGLSSRPLLAQIKSNHYTIQAKLSLLLTCLFIAITGWILGKIVWLAIPQSSEVPQWRPSASSVAASNKGDAIDFNALQNANLFGKYTEQKAVVVEQPIVKDAPKTRLNLTLVGAVASSDANTSLAVIANRGKQATYGLGEEIEGTRATLKAVLVDRVIIDNQGRDETLMMQGIEYKKLSESPQVARAQAQRAEAATSDVGEKLEQIREEIAKDPQSVFKYITISPVKKDGDIVGYRVSPGRDAALFNDVGLQPGDIAVQLNGIDLSDPSSSVQLMQVMSDPQELNLTVERDGQQYDIYIQL</sequence>
<evidence type="ECO:0000256" key="6">
    <source>
        <dbReference type="ARBA" id="ARBA00022692"/>
    </source>
</evidence>
<evidence type="ECO:0000256" key="2">
    <source>
        <dbReference type="ARBA" id="ARBA00007986"/>
    </source>
</evidence>
<keyword evidence="3" id="KW-0813">Transport</keyword>
<dbReference type="NCBIfam" id="TIGR01713">
    <property type="entry name" value="typeII_sec_gspC"/>
    <property type="match status" value="1"/>
</dbReference>
<comment type="subcellular location">
    <subcellularLocation>
        <location evidence="1">Cell inner membrane</location>
    </subcellularLocation>
</comment>
<dbReference type="AlphaFoldDB" id="A0A2I3CDL9"/>
<evidence type="ECO:0000313" key="13">
    <source>
        <dbReference type="Proteomes" id="UP000016714"/>
    </source>
</evidence>
<gene>
    <name evidence="12" type="ORF">N646_2321</name>
</gene>
<dbReference type="GO" id="GO:0005886">
    <property type="term" value="C:plasma membrane"/>
    <property type="evidence" value="ECO:0007669"/>
    <property type="project" value="UniProtKB-SubCell"/>
</dbReference>
<evidence type="ECO:0000313" key="12">
    <source>
        <dbReference type="EMBL" id="AGV18133.1"/>
    </source>
</evidence>
<feature type="transmembrane region" description="Helical" evidence="10">
    <location>
        <begin position="30"/>
        <end position="54"/>
    </location>
</feature>
<evidence type="ECO:0000256" key="9">
    <source>
        <dbReference type="ARBA" id="ARBA00023136"/>
    </source>
</evidence>
<accession>A0A2I3CDL9</accession>
<dbReference type="Gene3D" id="2.30.42.10">
    <property type="match status" value="1"/>
</dbReference>
<dbReference type="InterPro" id="IPR024961">
    <property type="entry name" value="T2SS_GspC_N"/>
</dbReference>
<evidence type="ECO:0000256" key="1">
    <source>
        <dbReference type="ARBA" id="ARBA00004533"/>
    </source>
</evidence>
<evidence type="ECO:0000256" key="5">
    <source>
        <dbReference type="ARBA" id="ARBA00022519"/>
    </source>
</evidence>
<organism evidence="12 13">
    <name type="scientific">Vibrio alginolyticus (strain ATCC 17749 / DSM 2171 / NBRC 15630 / NCIMB 1903 / NCTC 12160 / XII-53)</name>
    <dbReference type="NCBI Taxonomy" id="1219076"/>
    <lineage>
        <taxon>Bacteria</taxon>
        <taxon>Pseudomonadati</taxon>
        <taxon>Pseudomonadota</taxon>
        <taxon>Gammaproteobacteria</taxon>
        <taxon>Vibrionales</taxon>
        <taxon>Vibrionaceae</taxon>
        <taxon>Vibrio</taxon>
    </lineage>
</organism>
<keyword evidence="5" id="KW-0997">Cell inner membrane</keyword>
<keyword evidence="6 10" id="KW-0812">Transmembrane</keyword>
<dbReference type="GO" id="GO:0015628">
    <property type="term" value="P:protein secretion by the type II secretion system"/>
    <property type="evidence" value="ECO:0007669"/>
    <property type="project" value="InterPro"/>
</dbReference>
<dbReference type="HOGENOM" id="CLU_068012_0_0_6"/>
<dbReference type="KEGG" id="vag:N646_2321"/>
<dbReference type="InterPro" id="IPR036034">
    <property type="entry name" value="PDZ_sf"/>
</dbReference>
<evidence type="ECO:0000256" key="10">
    <source>
        <dbReference type="SAM" id="Phobius"/>
    </source>
</evidence>
<evidence type="ECO:0000259" key="11">
    <source>
        <dbReference type="Pfam" id="PF11356"/>
    </source>
</evidence>
<keyword evidence="9 10" id="KW-0472">Membrane</keyword>
<evidence type="ECO:0000256" key="7">
    <source>
        <dbReference type="ARBA" id="ARBA00022927"/>
    </source>
</evidence>
<feature type="domain" description="Type II secretion system protein GspC N-terminal" evidence="11">
    <location>
        <begin position="37"/>
        <end position="177"/>
    </location>
</feature>
<keyword evidence="4" id="KW-1003">Cell membrane</keyword>
<proteinExistence type="inferred from homology"/>
<evidence type="ECO:0000256" key="4">
    <source>
        <dbReference type="ARBA" id="ARBA00022475"/>
    </source>
</evidence>
<dbReference type="InterPro" id="IPR001639">
    <property type="entry name" value="T2SS_protein-GspC"/>
</dbReference>
<dbReference type="Pfam" id="PF11356">
    <property type="entry name" value="T2SSC"/>
    <property type="match status" value="1"/>
</dbReference>
<dbReference type="Gene3D" id="2.30.30.830">
    <property type="match status" value="1"/>
</dbReference>
<reference evidence="12 13" key="1">
    <citation type="journal article" date="2015" name="Genome Announc.">
        <title>Complete genome sequence of Vibrio alginolyticus ATCC 17749.</title>
        <authorList>
            <person name="Liu X.F."/>
            <person name="Cao Y."/>
            <person name="Zhang H.L."/>
            <person name="Chen Y.J."/>
            <person name="Hu C.J."/>
        </authorList>
    </citation>
    <scope>NUCLEOTIDE SEQUENCE [LARGE SCALE GENOMIC DNA]</scope>
    <source>
        <strain evidence="13">ATCC 17749 / DSM 2171 / NBRC 15630 / NCIMB 1903 / NCTC 12160 / XII-53</strain>
    </source>
</reference>
<evidence type="ECO:0000256" key="3">
    <source>
        <dbReference type="ARBA" id="ARBA00022448"/>
    </source>
</evidence>
<dbReference type="EMBL" id="CP006718">
    <property type="protein sequence ID" value="AGV18133.1"/>
    <property type="molecule type" value="Genomic_DNA"/>
</dbReference>
<name>A0A2I3CDL9_VIBAX</name>
<comment type="similarity">
    <text evidence="2">Belongs to the GSP C family.</text>
</comment>
<keyword evidence="7" id="KW-0653">Protein transport</keyword>
<protein>
    <submittedName>
        <fullName evidence="12">General secretion pathway protein C</fullName>
    </submittedName>
</protein>
<dbReference type="SUPFAM" id="SSF50156">
    <property type="entry name" value="PDZ domain-like"/>
    <property type="match status" value="1"/>
</dbReference>
<evidence type="ECO:0000256" key="8">
    <source>
        <dbReference type="ARBA" id="ARBA00022989"/>
    </source>
</evidence>
<dbReference type="GO" id="GO:0015627">
    <property type="term" value="C:type II protein secretion system complex"/>
    <property type="evidence" value="ECO:0007669"/>
    <property type="project" value="InterPro"/>
</dbReference>
<dbReference type="PROSITE" id="PS01141">
    <property type="entry name" value="T2SP_C"/>
    <property type="match status" value="1"/>
</dbReference>